<keyword evidence="2" id="KW-1185">Reference proteome</keyword>
<evidence type="ECO:0000313" key="1">
    <source>
        <dbReference type="EMBL" id="QSF43358.1"/>
    </source>
</evidence>
<sequence length="67" mass="7383">MRTEPSGTAKILKMKDCSVLVIHDEQENNYSVGLVSGSGFEYKHISEGLYNSLLKELSGQTGTHKIL</sequence>
<organism evidence="1 2">
    <name type="scientific">Paenibacillus tianjinensis</name>
    <dbReference type="NCBI Taxonomy" id="2810347"/>
    <lineage>
        <taxon>Bacteria</taxon>
        <taxon>Bacillati</taxon>
        <taxon>Bacillota</taxon>
        <taxon>Bacilli</taxon>
        <taxon>Bacillales</taxon>
        <taxon>Paenibacillaceae</taxon>
        <taxon>Paenibacillus</taxon>
    </lineage>
</organism>
<evidence type="ECO:0000313" key="2">
    <source>
        <dbReference type="Proteomes" id="UP000663452"/>
    </source>
</evidence>
<dbReference type="RefSeq" id="WP_206100991.1">
    <property type="nucleotide sequence ID" value="NZ_CP070969.1"/>
</dbReference>
<accession>A0ABX7L5L8</accession>
<dbReference type="Proteomes" id="UP000663452">
    <property type="component" value="Chromosome"/>
</dbReference>
<protein>
    <submittedName>
        <fullName evidence="1">Uncharacterized protein</fullName>
    </submittedName>
</protein>
<reference evidence="1 2" key="1">
    <citation type="submission" date="2021-02" db="EMBL/GenBank/DDBJ databases">
        <title>Paenibacillus tianjinensis sp. nov.</title>
        <authorList>
            <person name="Liu H."/>
        </authorList>
    </citation>
    <scope>NUCLEOTIDE SEQUENCE [LARGE SCALE GENOMIC DNA]</scope>
    <source>
        <strain evidence="1 2">TB2019</strain>
    </source>
</reference>
<gene>
    <name evidence="1" type="ORF">JRJ22_19015</name>
</gene>
<name>A0ABX7L5L8_9BACL</name>
<dbReference type="EMBL" id="CP070969">
    <property type="protein sequence ID" value="QSF43358.1"/>
    <property type="molecule type" value="Genomic_DNA"/>
</dbReference>
<proteinExistence type="predicted"/>